<evidence type="ECO:0000256" key="1">
    <source>
        <dbReference type="ARBA" id="ARBA00006484"/>
    </source>
</evidence>
<dbReference type="InterPro" id="IPR036291">
    <property type="entry name" value="NAD(P)-bd_dom_sf"/>
</dbReference>
<evidence type="ECO:0000256" key="2">
    <source>
        <dbReference type="ARBA" id="ARBA00022857"/>
    </source>
</evidence>
<dbReference type="SUPFAM" id="SSF51735">
    <property type="entry name" value="NAD(P)-binding Rossmann-fold domains"/>
    <property type="match status" value="1"/>
</dbReference>
<dbReference type="OrthoDB" id="5325318at2759"/>
<dbReference type="Proteomes" id="UP000005242">
    <property type="component" value="Unassembled WGS sequence"/>
</dbReference>
<dbReference type="HOGENOM" id="CLU_010194_1_1_1"/>
<dbReference type="PANTHER" id="PTHR43008">
    <property type="entry name" value="BENZIL REDUCTASE"/>
    <property type="match status" value="1"/>
</dbReference>
<name>I4YBD2_WALMC</name>
<dbReference type="InParanoid" id="I4YBD2"/>
<organism evidence="4 5">
    <name type="scientific">Wallemia mellicola (strain ATCC MYA-4683 / CBS 633.66)</name>
    <name type="common">Wallemia sebi (CBS 633.66)</name>
    <dbReference type="NCBI Taxonomy" id="671144"/>
    <lineage>
        <taxon>Eukaryota</taxon>
        <taxon>Fungi</taxon>
        <taxon>Dikarya</taxon>
        <taxon>Basidiomycota</taxon>
        <taxon>Wallemiomycotina</taxon>
        <taxon>Wallemiomycetes</taxon>
        <taxon>Wallemiales</taxon>
        <taxon>Wallemiaceae</taxon>
        <taxon>Wallemia</taxon>
    </lineage>
</organism>
<keyword evidence="2" id="KW-0521">NADP</keyword>
<dbReference type="InterPro" id="IPR020904">
    <property type="entry name" value="Sc_DH/Rdtase_CS"/>
</dbReference>
<dbReference type="STRING" id="671144.I4YBD2"/>
<evidence type="ECO:0000313" key="4">
    <source>
        <dbReference type="EMBL" id="EIM21274.1"/>
    </source>
</evidence>
<dbReference type="PANTHER" id="PTHR43008:SF14">
    <property type="entry name" value="DEHYDROGENASE ARBD, PUTATIVE-RELATED"/>
    <property type="match status" value="1"/>
</dbReference>
<dbReference type="InterPro" id="IPR002347">
    <property type="entry name" value="SDR_fam"/>
</dbReference>
<reference evidence="4 5" key="1">
    <citation type="journal article" date="2012" name="Fungal Genet. Biol.">
        <title>The genome of the xerotolerant mold Wallemia sebi reveals adaptations to osmotic stress and suggests cryptic sexual reproduction.</title>
        <authorList>
            <person name="Padamsee M."/>
            <person name="Kumar T.K.A."/>
            <person name="Riley R."/>
            <person name="Binder M."/>
            <person name="Boyd A."/>
            <person name="Calvo A.M."/>
            <person name="Furukawa K."/>
            <person name="Hesse C."/>
            <person name="Hohmann S."/>
            <person name="James T.Y."/>
            <person name="LaButti K."/>
            <person name="Lapidus A."/>
            <person name="Lindquist E."/>
            <person name="Lucas S."/>
            <person name="Miller K."/>
            <person name="Shantappa S."/>
            <person name="Grigoriev I.V."/>
            <person name="Hibbett D.S."/>
            <person name="McLaughlin D.J."/>
            <person name="Spatafora J.W."/>
            <person name="Aime M.C."/>
        </authorList>
    </citation>
    <scope>NUCLEOTIDE SEQUENCE [LARGE SCALE GENOMIC DNA]</scope>
    <source>
        <strain evidence="5">ATCC MYA-4683 / CBS 633.66</strain>
    </source>
</reference>
<protein>
    <submittedName>
        <fullName evidence="4">NAD(P)-binding protein</fullName>
    </submittedName>
</protein>
<sequence length="273" mass="29518">MSFSDNPLVQQSSQLTTLQKFELQGKTAVITGGARGLGFEMTRALCEAGCTSIGIFDILSEWGDSAVKELHASFPNVSASFYQLDVRDQKAVVSAVDGIVRDYGGVDILLTSAGVADNIAAEDYPADRFRRVMDINLNGTFFVAQAIANIQIQNKKPCSMVFIGSMSGNIVNYPQPQCAYNASKAAVIHLAKSLACEWAPHNIRVNTISPGYMNTAITDKFDPNLKKTWYERTPMGRMGHVTDLNGAAIWLLSPASNYVTGTDVLVDGGYCAL</sequence>
<dbReference type="EMBL" id="JH668233">
    <property type="protein sequence ID" value="EIM21274.1"/>
    <property type="molecule type" value="Genomic_DNA"/>
</dbReference>
<dbReference type="PRINTS" id="PR00081">
    <property type="entry name" value="GDHRDH"/>
</dbReference>
<proteinExistence type="inferred from homology"/>
<dbReference type="GO" id="GO:0005975">
    <property type="term" value="P:carbohydrate metabolic process"/>
    <property type="evidence" value="ECO:0007669"/>
    <property type="project" value="UniProtKB-ARBA"/>
</dbReference>
<dbReference type="RefSeq" id="XP_006958627.1">
    <property type="nucleotide sequence ID" value="XM_006958565.1"/>
</dbReference>
<gene>
    <name evidence="4" type="ORF">WALSEDRAFT_32727</name>
</gene>
<dbReference type="FunCoup" id="I4YBD2">
    <property type="interactions" value="33"/>
</dbReference>
<dbReference type="eggNOG" id="KOG0725">
    <property type="taxonomic scope" value="Eukaryota"/>
</dbReference>
<comment type="similarity">
    <text evidence="1">Belongs to the short-chain dehydrogenases/reductases (SDR) family.</text>
</comment>
<accession>I4YBD2</accession>
<evidence type="ECO:0000313" key="5">
    <source>
        <dbReference type="Proteomes" id="UP000005242"/>
    </source>
</evidence>
<dbReference type="Pfam" id="PF13561">
    <property type="entry name" value="adh_short_C2"/>
    <property type="match status" value="1"/>
</dbReference>
<dbReference type="KEGG" id="wse:WALSEDRAFT_32727"/>
<dbReference type="AlphaFoldDB" id="I4YBD2"/>
<dbReference type="PROSITE" id="PS00061">
    <property type="entry name" value="ADH_SHORT"/>
    <property type="match status" value="1"/>
</dbReference>
<dbReference type="GO" id="GO:0044281">
    <property type="term" value="P:small molecule metabolic process"/>
    <property type="evidence" value="ECO:0007669"/>
    <property type="project" value="UniProtKB-ARBA"/>
</dbReference>
<dbReference type="GO" id="GO:0050664">
    <property type="term" value="F:oxidoreductase activity, acting on NAD(P)H, oxygen as acceptor"/>
    <property type="evidence" value="ECO:0007669"/>
    <property type="project" value="TreeGrafter"/>
</dbReference>
<keyword evidence="5" id="KW-1185">Reference proteome</keyword>
<keyword evidence="3" id="KW-0560">Oxidoreductase</keyword>
<dbReference type="FunFam" id="3.40.50.720:FF:000090">
    <property type="entry name" value="NADP-dependent mannitol dehydrogenase"/>
    <property type="match status" value="1"/>
</dbReference>
<dbReference type="PRINTS" id="PR00080">
    <property type="entry name" value="SDRFAMILY"/>
</dbReference>
<dbReference type="GeneID" id="18471549"/>
<dbReference type="GO" id="GO:0050085">
    <property type="term" value="F:mannitol 2-dehydrogenase (NADP+) activity"/>
    <property type="evidence" value="ECO:0007669"/>
    <property type="project" value="UniProtKB-ARBA"/>
</dbReference>
<dbReference type="OMA" id="FGPFYGM"/>
<evidence type="ECO:0000256" key="3">
    <source>
        <dbReference type="ARBA" id="ARBA00023002"/>
    </source>
</evidence>
<dbReference type="Gene3D" id="3.40.50.720">
    <property type="entry name" value="NAD(P)-binding Rossmann-like Domain"/>
    <property type="match status" value="1"/>
</dbReference>